<feature type="domain" description="NADH:ubiquinone oxidoreductase-like 20kDa subunit" evidence="4">
    <location>
        <begin position="44"/>
        <end position="190"/>
    </location>
</feature>
<accession>Q6AL35</accession>
<dbReference type="HOGENOM" id="CLU_093095_0_0_7"/>
<evidence type="ECO:0000256" key="3">
    <source>
        <dbReference type="ARBA" id="ARBA00023002"/>
    </source>
</evidence>
<reference evidence="6" key="1">
    <citation type="journal article" date="2004" name="Environ. Microbiol.">
        <title>The genome of Desulfotalea psychrophila, a sulfate-reducing bacterium from permanently cold Arctic sediments.</title>
        <authorList>
            <person name="Rabus R."/>
            <person name="Ruepp A."/>
            <person name="Frickey T."/>
            <person name="Rattei T."/>
            <person name="Fartmann B."/>
            <person name="Stark M."/>
            <person name="Bauer M."/>
            <person name="Zibat A."/>
            <person name="Lombardot T."/>
            <person name="Becker I."/>
            <person name="Amann J."/>
            <person name="Gellner K."/>
            <person name="Teeling H."/>
            <person name="Leuschner W.D."/>
            <person name="Gloeckner F.-O."/>
            <person name="Lupas A.N."/>
            <person name="Amann R."/>
            <person name="Klenk H.-P."/>
        </authorList>
    </citation>
    <scope>NUCLEOTIDE SEQUENCE [LARGE SCALE GENOMIC DNA]</scope>
    <source>
        <strain evidence="6">DSM 12343 / LSv54</strain>
    </source>
</reference>
<dbReference type="InterPro" id="IPR037024">
    <property type="entry name" value="NiFe_Hase_small_N_sf"/>
</dbReference>
<dbReference type="Gene3D" id="3.40.50.700">
    <property type="entry name" value="NADH:ubiquinone oxidoreductase-like, 20kDa subunit"/>
    <property type="match status" value="1"/>
</dbReference>
<dbReference type="GO" id="GO:0042597">
    <property type="term" value="C:periplasmic space"/>
    <property type="evidence" value="ECO:0007669"/>
    <property type="project" value="UniProtKB-SubCell"/>
</dbReference>
<dbReference type="InterPro" id="IPR006137">
    <property type="entry name" value="NADH_UbQ_OxRdtase-like_20kDa"/>
</dbReference>
<evidence type="ECO:0000256" key="1">
    <source>
        <dbReference type="ARBA" id="ARBA00004418"/>
    </source>
</evidence>
<dbReference type="AlphaFoldDB" id="Q6AL35"/>
<dbReference type="SUPFAM" id="SSF56770">
    <property type="entry name" value="HydA/Nqo6-like"/>
    <property type="match status" value="1"/>
</dbReference>
<keyword evidence="3" id="KW-0560">Oxidoreductase</keyword>
<dbReference type="GO" id="GO:0051536">
    <property type="term" value="F:iron-sulfur cluster binding"/>
    <property type="evidence" value="ECO:0007669"/>
    <property type="project" value="InterPro"/>
</dbReference>
<protein>
    <submittedName>
        <fullName evidence="5">Probable hydrogenase, small chain</fullName>
    </submittedName>
</protein>
<evidence type="ECO:0000313" key="5">
    <source>
        <dbReference type="EMBL" id="CAG36940.1"/>
    </source>
</evidence>
<dbReference type="InterPro" id="IPR051349">
    <property type="entry name" value="Hydrogenase_assoc-protein"/>
</dbReference>
<evidence type="ECO:0000313" key="6">
    <source>
        <dbReference type="Proteomes" id="UP000000602"/>
    </source>
</evidence>
<comment type="subcellular location">
    <subcellularLocation>
        <location evidence="1">Periplasm</location>
    </subcellularLocation>
</comment>
<dbReference type="PANTHER" id="PTHR42845:SF1">
    <property type="entry name" value="HYDROGENASE SMALL SUBUNIT"/>
    <property type="match status" value="1"/>
</dbReference>
<dbReference type="Proteomes" id="UP000000602">
    <property type="component" value="Chromosome"/>
</dbReference>
<proteinExistence type="predicted"/>
<dbReference type="STRING" id="177439.DP2211"/>
<sequence>MARWLNVEIFCPTSRQCEAETKNKGQGESIMSKIRIATTWLDGCSGCHMSLLDIDEQLVDIADQIELVYSPLVDALEFPEGVDVTFVEGAVSSVDDVAKIQLIRRRSKVLVALGDCAVTGNVPAMRNEFQVEDILNRAFIETAACQAQIPMDGVPQLNARVVPIHAHVAVDLFLPGCPPSSDAIFFLISELLQGRIPDLKGRSRFGA</sequence>
<gene>
    <name evidence="5" type="ordered locus">DP2211</name>
</gene>
<dbReference type="GO" id="GO:0016491">
    <property type="term" value="F:oxidoreductase activity"/>
    <property type="evidence" value="ECO:0007669"/>
    <property type="project" value="UniProtKB-KW"/>
</dbReference>
<evidence type="ECO:0000259" key="4">
    <source>
        <dbReference type="Pfam" id="PF01058"/>
    </source>
</evidence>
<keyword evidence="6" id="KW-1185">Reference proteome</keyword>
<dbReference type="Pfam" id="PF01058">
    <property type="entry name" value="Oxidored_q6"/>
    <property type="match status" value="1"/>
</dbReference>
<keyword evidence="2" id="KW-0574">Periplasm</keyword>
<dbReference type="EMBL" id="CR522870">
    <property type="protein sequence ID" value="CAG36940.1"/>
    <property type="molecule type" value="Genomic_DNA"/>
</dbReference>
<evidence type="ECO:0000256" key="2">
    <source>
        <dbReference type="ARBA" id="ARBA00022764"/>
    </source>
</evidence>
<dbReference type="PANTHER" id="PTHR42845">
    <property type="entry name" value="COENZYME F420-REDUCING HYDROGENASE, GAMMA SUBUNIT"/>
    <property type="match status" value="1"/>
</dbReference>
<organism evidence="5 6">
    <name type="scientific">Desulfotalea psychrophila (strain LSv54 / DSM 12343)</name>
    <dbReference type="NCBI Taxonomy" id="177439"/>
    <lineage>
        <taxon>Bacteria</taxon>
        <taxon>Pseudomonadati</taxon>
        <taxon>Thermodesulfobacteriota</taxon>
        <taxon>Desulfobulbia</taxon>
        <taxon>Desulfobulbales</taxon>
        <taxon>Desulfocapsaceae</taxon>
        <taxon>Desulfotalea</taxon>
    </lineage>
</organism>
<dbReference type="eggNOG" id="COG1941">
    <property type="taxonomic scope" value="Bacteria"/>
</dbReference>
<name>Q6AL35_DESPS</name>
<dbReference type="KEGG" id="dps:DP2211"/>